<comment type="subunit">
    <text evidence="2">Interacts with ribosomal protein uL14 (rplN).</text>
</comment>
<dbReference type="RefSeq" id="WP_274152443.1">
    <property type="nucleotide sequence ID" value="NZ_CP117812.1"/>
</dbReference>
<comment type="function">
    <text evidence="2">Functions as a ribosomal silencing factor. Interacts with ribosomal protein uL14 (rplN), blocking formation of intersubunit bridge B8. Prevents association of the 30S and 50S ribosomal subunits and the formation of functional ribosomes, thus repressing translation.</text>
</comment>
<dbReference type="Proteomes" id="UP001214250">
    <property type="component" value="Chromosome 2"/>
</dbReference>
<sequence length="134" mass="15795">MSQINSEAKAKLIAELCEESKAVDIKTIDVKETSSITDYYVICTGNSEPHLKAIANRIHLELKDQDMDYNTVDADEQSHWVVQDYGNVILHIFHPDARRHYNIEEFWKRKSDEFPYECPENQILRDELMRRNTH</sequence>
<reference evidence="3 4" key="1">
    <citation type="submission" date="2023-02" db="EMBL/GenBank/DDBJ databases">
        <title>Genome sequence of Lentisphaera profundi SAORIC-696.</title>
        <authorList>
            <person name="Kim e."/>
            <person name="Cho J.-C."/>
            <person name="Choi A."/>
            <person name="Kang I."/>
        </authorList>
    </citation>
    <scope>NUCLEOTIDE SEQUENCE [LARGE SCALE GENOMIC DNA]</scope>
    <source>
        <strain evidence="3 4">SAORIC-696</strain>
    </source>
</reference>
<evidence type="ECO:0000256" key="1">
    <source>
        <dbReference type="ARBA" id="ARBA00010574"/>
    </source>
</evidence>
<dbReference type="PANTHER" id="PTHR21043:SF0">
    <property type="entry name" value="MITOCHONDRIAL ASSEMBLY OF RIBOSOMAL LARGE SUBUNIT PROTEIN 1"/>
    <property type="match status" value="1"/>
</dbReference>
<proteinExistence type="inferred from homology"/>
<gene>
    <name evidence="2 3" type="primary">rsfS</name>
    <name evidence="3" type="ORF">PQO03_18490</name>
</gene>
<comment type="subcellular location">
    <subcellularLocation>
        <location evidence="2">Cytoplasm</location>
    </subcellularLocation>
</comment>
<evidence type="ECO:0000256" key="2">
    <source>
        <dbReference type="HAMAP-Rule" id="MF_01477"/>
    </source>
</evidence>
<dbReference type="Gene3D" id="3.30.460.10">
    <property type="entry name" value="Beta Polymerase, domain 2"/>
    <property type="match status" value="1"/>
</dbReference>
<evidence type="ECO:0000313" key="4">
    <source>
        <dbReference type="Proteomes" id="UP001214250"/>
    </source>
</evidence>
<dbReference type="HAMAP" id="MF_01477">
    <property type="entry name" value="Iojap_RsfS"/>
    <property type="match status" value="1"/>
</dbReference>
<keyword evidence="2" id="KW-0678">Repressor</keyword>
<dbReference type="InterPro" id="IPR004394">
    <property type="entry name" value="Iojap/RsfS/C7orf30"/>
</dbReference>
<keyword evidence="2" id="KW-0963">Cytoplasm</keyword>
<keyword evidence="4" id="KW-1185">Reference proteome</keyword>
<dbReference type="PANTHER" id="PTHR21043">
    <property type="entry name" value="IOJAP SUPERFAMILY ORTHOLOG"/>
    <property type="match status" value="1"/>
</dbReference>
<dbReference type="NCBIfam" id="TIGR00090">
    <property type="entry name" value="rsfS_iojap_ybeB"/>
    <property type="match status" value="1"/>
</dbReference>
<accession>A0ABY7VVM1</accession>
<evidence type="ECO:0000313" key="3">
    <source>
        <dbReference type="EMBL" id="WDE97819.1"/>
    </source>
</evidence>
<dbReference type="InterPro" id="IPR043519">
    <property type="entry name" value="NT_sf"/>
</dbReference>
<dbReference type="EMBL" id="CP117812">
    <property type="protein sequence ID" value="WDE97819.1"/>
    <property type="molecule type" value="Genomic_DNA"/>
</dbReference>
<keyword evidence="2" id="KW-0810">Translation regulation</keyword>
<comment type="similarity">
    <text evidence="1 2">Belongs to the Iojap/RsfS family.</text>
</comment>
<organism evidence="3 4">
    <name type="scientific">Lentisphaera profundi</name>
    <dbReference type="NCBI Taxonomy" id="1658616"/>
    <lineage>
        <taxon>Bacteria</taxon>
        <taxon>Pseudomonadati</taxon>
        <taxon>Lentisphaerota</taxon>
        <taxon>Lentisphaeria</taxon>
        <taxon>Lentisphaerales</taxon>
        <taxon>Lentisphaeraceae</taxon>
        <taxon>Lentisphaera</taxon>
    </lineage>
</organism>
<dbReference type="Pfam" id="PF02410">
    <property type="entry name" value="RsfS"/>
    <property type="match status" value="1"/>
</dbReference>
<dbReference type="SUPFAM" id="SSF81301">
    <property type="entry name" value="Nucleotidyltransferase"/>
    <property type="match status" value="1"/>
</dbReference>
<name>A0ABY7VVM1_9BACT</name>
<protein>
    <recommendedName>
        <fullName evidence="2">Ribosomal silencing factor RsfS</fullName>
    </recommendedName>
</protein>